<dbReference type="CDD" id="cd06257">
    <property type="entry name" value="DnaJ"/>
    <property type="match status" value="1"/>
</dbReference>
<dbReference type="PANTHER" id="PTHR44145">
    <property type="entry name" value="DNAJ HOMOLOG SUBFAMILY A MEMBER 3, MITOCHONDRIAL"/>
    <property type="match status" value="1"/>
</dbReference>
<keyword evidence="5" id="KW-1185">Reference proteome</keyword>
<dbReference type="InterPro" id="IPR036869">
    <property type="entry name" value="J_dom_sf"/>
</dbReference>
<accession>A0A4V1MAE2</accession>
<keyword evidence="2" id="KW-1133">Transmembrane helix</keyword>
<sequence>MATKDYYQILNVSPAASIQEIRKAFRQLALRYHPDRNHADPLAAVHFREIQEAYHTLSDKGRRSAWHYEHYYSLHKAARTGMVTPDWILTQSLELQKKLSRQNQFLYDRDLLHLQIKELLSPYHLSVLQHANDIATNSAIIQQLLSCLPLLSYQQAIETVESLSAIRPVHAATETSIKVRFKARKRQWIIDRYRIPAAILLALLLLAVIVISIR</sequence>
<evidence type="ECO:0000259" key="3">
    <source>
        <dbReference type="PROSITE" id="PS50076"/>
    </source>
</evidence>
<dbReference type="Pfam" id="PF00226">
    <property type="entry name" value="DnaJ"/>
    <property type="match status" value="1"/>
</dbReference>
<dbReference type="InterPro" id="IPR001623">
    <property type="entry name" value="DnaJ_domain"/>
</dbReference>
<keyword evidence="2" id="KW-0812">Transmembrane</keyword>
<evidence type="ECO:0000256" key="1">
    <source>
        <dbReference type="ARBA" id="ARBA00023186"/>
    </source>
</evidence>
<evidence type="ECO:0000313" key="5">
    <source>
        <dbReference type="Proteomes" id="UP000290545"/>
    </source>
</evidence>
<dbReference type="Proteomes" id="UP000290545">
    <property type="component" value="Unassembled WGS sequence"/>
</dbReference>
<dbReference type="SUPFAM" id="SSF46565">
    <property type="entry name" value="Chaperone J-domain"/>
    <property type="match status" value="1"/>
</dbReference>
<proteinExistence type="predicted"/>
<dbReference type="PANTHER" id="PTHR44145:SF3">
    <property type="entry name" value="DNAJ HOMOLOG SUBFAMILY A MEMBER 3, MITOCHONDRIAL"/>
    <property type="match status" value="1"/>
</dbReference>
<dbReference type="OrthoDB" id="9779622at2"/>
<keyword evidence="2" id="KW-0472">Membrane</keyword>
<dbReference type="RefSeq" id="WP_129001318.1">
    <property type="nucleotide sequence ID" value="NZ_SDHZ01000001.1"/>
</dbReference>
<dbReference type="InterPro" id="IPR051938">
    <property type="entry name" value="Apopto_cytoskel_mod"/>
</dbReference>
<dbReference type="PROSITE" id="PS50076">
    <property type="entry name" value="DNAJ_2"/>
    <property type="match status" value="1"/>
</dbReference>
<dbReference type="PRINTS" id="PR00625">
    <property type="entry name" value="JDOMAIN"/>
</dbReference>
<organism evidence="4 5">
    <name type="scientific">Filimonas effusa</name>
    <dbReference type="NCBI Taxonomy" id="2508721"/>
    <lineage>
        <taxon>Bacteria</taxon>
        <taxon>Pseudomonadati</taxon>
        <taxon>Bacteroidota</taxon>
        <taxon>Chitinophagia</taxon>
        <taxon>Chitinophagales</taxon>
        <taxon>Chitinophagaceae</taxon>
        <taxon>Filimonas</taxon>
    </lineage>
</organism>
<evidence type="ECO:0000313" key="4">
    <source>
        <dbReference type="EMBL" id="RXK85566.1"/>
    </source>
</evidence>
<feature type="transmembrane region" description="Helical" evidence="2">
    <location>
        <begin position="193"/>
        <end position="213"/>
    </location>
</feature>
<feature type="domain" description="J" evidence="3">
    <location>
        <begin position="5"/>
        <end position="72"/>
    </location>
</feature>
<dbReference type="EMBL" id="SDHZ01000001">
    <property type="protein sequence ID" value="RXK85566.1"/>
    <property type="molecule type" value="Genomic_DNA"/>
</dbReference>
<gene>
    <name evidence="4" type="ORF">ESB13_01755</name>
</gene>
<evidence type="ECO:0000256" key="2">
    <source>
        <dbReference type="SAM" id="Phobius"/>
    </source>
</evidence>
<reference evidence="4 5" key="1">
    <citation type="submission" date="2019-01" db="EMBL/GenBank/DDBJ databases">
        <title>Filimonas sp. strain TTM-71.</title>
        <authorList>
            <person name="Chen W.-M."/>
        </authorList>
    </citation>
    <scope>NUCLEOTIDE SEQUENCE [LARGE SCALE GENOMIC DNA]</scope>
    <source>
        <strain evidence="4 5">TTM-71</strain>
    </source>
</reference>
<name>A0A4V1MAE2_9BACT</name>
<dbReference type="Gene3D" id="1.10.287.110">
    <property type="entry name" value="DnaJ domain"/>
    <property type="match status" value="1"/>
</dbReference>
<dbReference type="SMART" id="SM00271">
    <property type="entry name" value="DnaJ"/>
    <property type="match status" value="1"/>
</dbReference>
<dbReference type="AlphaFoldDB" id="A0A4V1MAE2"/>
<protein>
    <submittedName>
        <fullName evidence="4">J domain-containing protein</fullName>
    </submittedName>
</protein>
<comment type="caution">
    <text evidence="4">The sequence shown here is derived from an EMBL/GenBank/DDBJ whole genome shotgun (WGS) entry which is preliminary data.</text>
</comment>
<keyword evidence="1" id="KW-0143">Chaperone</keyword>